<gene>
    <name evidence="3" type="ORF">SUTH_00286</name>
</gene>
<dbReference type="OrthoDB" id="9789585at2"/>
<dbReference type="HOGENOM" id="CLU_047687_0_0_4"/>
<keyword evidence="4" id="KW-1185">Reference proteome</keyword>
<dbReference type="Gene3D" id="3.40.250.10">
    <property type="entry name" value="Rhodanese-like domain"/>
    <property type="match status" value="3"/>
</dbReference>
<dbReference type="AlphaFoldDB" id="W0SB35"/>
<sequence>MKAKQLTLFVAVMASLAAAPLVYPVTAFAADAATIQPRDGWYNKALVDFDFMRQNVSIPPKKGVMIIDSRPAARQYDPGHIPGAINIPDSQFDKLVDKLPADKATLLLFYCGGLECMLSHNSAFKAEKLGYTNIKVYPAGSPEWKAKGAQISVSAAYIKKLMEDKAPYVLIDARPKRVADKGMIPTAINISDTEFDKNVDKLPADKATPLIYYCGGLECVLSDNSAEKAKKAGYTNVLTYPPGYPEWEKMHGAPAAAGAPAGAAAGATTSSAALVPGKEKGSVTVDSFQAVWKANPGSVMLVDVRDPKEVASGMIKGSVNIPMNELEKKIATLPTDKPVVFVCGTGARSGEAFDTVKLLGGKVQASFLDADVKFNADGSYTMTAKK</sequence>
<dbReference type="Pfam" id="PF00581">
    <property type="entry name" value="Rhodanese"/>
    <property type="match status" value="3"/>
</dbReference>
<dbReference type="PROSITE" id="PS00380">
    <property type="entry name" value="RHODANESE_1"/>
    <property type="match status" value="1"/>
</dbReference>
<proteinExistence type="predicted"/>
<dbReference type="PANTHER" id="PTHR43031:SF1">
    <property type="entry name" value="PYRIDINE NUCLEOTIDE-DISULPHIDE OXIDOREDUCTASE"/>
    <property type="match status" value="1"/>
</dbReference>
<reference evidence="3 4" key="1">
    <citation type="journal article" date="2014" name="Syst. Appl. Microbiol.">
        <title>Complete genomes of freshwater sulfur oxidizers Sulfuricella denitrificans skB26 and Sulfuritalea hydrogenivorans sk43H: genetic insights into the sulfur oxidation pathway of betaproteobacteria.</title>
        <authorList>
            <person name="Watanabe T."/>
            <person name="Kojima H."/>
            <person name="Fukui M."/>
        </authorList>
    </citation>
    <scope>NUCLEOTIDE SEQUENCE [LARGE SCALE GENOMIC DNA]</scope>
    <source>
        <strain evidence="3">DSM22779</strain>
    </source>
</reference>
<dbReference type="InterPro" id="IPR001763">
    <property type="entry name" value="Rhodanese-like_dom"/>
</dbReference>
<evidence type="ECO:0000259" key="2">
    <source>
        <dbReference type="PROSITE" id="PS50206"/>
    </source>
</evidence>
<dbReference type="SUPFAM" id="SSF52821">
    <property type="entry name" value="Rhodanese/Cell cycle control phosphatase"/>
    <property type="match status" value="3"/>
</dbReference>
<dbReference type="SMART" id="SM00450">
    <property type="entry name" value="RHOD"/>
    <property type="match status" value="3"/>
</dbReference>
<dbReference type="KEGG" id="shd:SUTH_00286"/>
<dbReference type="EMBL" id="AP012547">
    <property type="protein sequence ID" value="BAO28102.1"/>
    <property type="molecule type" value="Genomic_DNA"/>
</dbReference>
<protein>
    <submittedName>
        <fullName evidence="3">Rhodanese-like protein</fullName>
    </submittedName>
</protein>
<dbReference type="PANTHER" id="PTHR43031">
    <property type="entry name" value="FAD-DEPENDENT OXIDOREDUCTASE"/>
    <property type="match status" value="1"/>
</dbReference>
<dbReference type="RefSeq" id="WP_041096509.1">
    <property type="nucleotide sequence ID" value="NZ_AP012547.1"/>
</dbReference>
<dbReference type="STRING" id="1223802.SUTH_00286"/>
<keyword evidence="1" id="KW-0732">Signal</keyword>
<dbReference type="CDD" id="cd00158">
    <property type="entry name" value="RHOD"/>
    <property type="match status" value="3"/>
</dbReference>
<dbReference type="GO" id="GO:0004792">
    <property type="term" value="F:thiosulfate-cyanide sulfurtransferase activity"/>
    <property type="evidence" value="ECO:0007669"/>
    <property type="project" value="InterPro"/>
</dbReference>
<feature type="domain" description="Rhodanese" evidence="2">
    <location>
        <begin position="164"/>
        <end position="256"/>
    </location>
</feature>
<dbReference type="PROSITE" id="PS50206">
    <property type="entry name" value="RHODANESE_3"/>
    <property type="match status" value="3"/>
</dbReference>
<feature type="chain" id="PRO_5004795670" evidence="1">
    <location>
        <begin position="30"/>
        <end position="386"/>
    </location>
</feature>
<dbReference type="Proteomes" id="UP000031637">
    <property type="component" value="Chromosome"/>
</dbReference>
<accession>W0SB35</accession>
<dbReference type="InterPro" id="IPR036873">
    <property type="entry name" value="Rhodanese-like_dom_sf"/>
</dbReference>
<organism evidence="3 4">
    <name type="scientific">Sulfuritalea hydrogenivorans sk43H</name>
    <dbReference type="NCBI Taxonomy" id="1223802"/>
    <lineage>
        <taxon>Bacteria</taxon>
        <taxon>Pseudomonadati</taxon>
        <taxon>Pseudomonadota</taxon>
        <taxon>Betaproteobacteria</taxon>
        <taxon>Nitrosomonadales</taxon>
        <taxon>Sterolibacteriaceae</taxon>
        <taxon>Sulfuritalea</taxon>
    </lineage>
</organism>
<name>W0SB35_9PROT</name>
<feature type="domain" description="Rhodanese" evidence="2">
    <location>
        <begin position="60"/>
        <end position="153"/>
    </location>
</feature>
<feature type="domain" description="Rhodanese" evidence="2">
    <location>
        <begin position="295"/>
        <end position="383"/>
    </location>
</feature>
<feature type="signal peptide" evidence="1">
    <location>
        <begin position="1"/>
        <end position="29"/>
    </location>
</feature>
<evidence type="ECO:0000313" key="3">
    <source>
        <dbReference type="EMBL" id="BAO28102.1"/>
    </source>
</evidence>
<dbReference type="InterPro" id="IPR001307">
    <property type="entry name" value="Thiosulphate_STrfase_CS"/>
</dbReference>
<dbReference type="InterPro" id="IPR050229">
    <property type="entry name" value="GlpE_sulfurtransferase"/>
</dbReference>
<evidence type="ECO:0000256" key="1">
    <source>
        <dbReference type="SAM" id="SignalP"/>
    </source>
</evidence>
<evidence type="ECO:0000313" key="4">
    <source>
        <dbReference type="Proteomes" id="UP000031637"/>
    </source>
</evidence>